<comment type="caution">
    <text evidence="1">The sequence shown here is derived from an EMBL/GenBank/DDBJ whole genome shotgun (WGS) entry which is preliminary data.</text>
</comment>
<protein>
    <submittedName>
        <fullName evidence="1">Uncharacterized protein</fullName>
    </submittedName>
</protein>
<reference evidence="1" key="1">
    <citation type="journal article" date="2015" name="Nature">
        <title>Complex archaea that bridge the gap between prokaryotes and eukaryotes.</title>
        <authorList>
            <person name="Spang A."/>
            <person name="Saw J.H."/>
            <person name="Jorgensen S.L."/>
            <person name="Zaremba-Niedzwiedzka K."/>
            <person name="Martijn J."/>
            <person name="Lind A.E."/>
            <person name="van Eijk R."/>
            <person name="Schleper C."/>
            <person name="Guy L."/>
            <person name="Ettema T.J."/>
        </authorList>
    </citation>
    <scope>NUCLEOTIDE SEQUENCE</scope>
</reference>
<evidence type="ECO:0000313" key="1">
    <source>
        <dbReference type="EMBL" id="KKM73606.1"/>
    </source>
</evidence>
<dbReference type="EMBL" id="LAZR01009277">
    <property type="protein sequence ID" value="KKM73606.1"/>
    <property type="molecule type" value="Genomic_DNA"/>
</dbReference>
<accession>A0A0F9KFT8</accession>
<organism evidence="1">
    <name type="scientific">marine sediment metagenome</name>
    <dbReference type="NCBI Taxonomy" id="412755"/>
    <lineage>
        <taxon>unclassified sequences</taxon>
        <taxon>metagenomes</taxon>
        <taxon>ecological metagenomes</taxon>
    </lineage>
</organism>
<gene>
    <name evidence="1" type="ORF">LCGC14_1408730</name>
</gene>
<name>A0A0F9KFT8_9ZZZZ</name>
<proteinExistence type="predicted"/>
<sequence length="66" mass="7944">MSIKSNKKNNQEKKFESLNLNFKYFKIYIQCPNCGDLIKINLEREYECRNCSQIFTESEIRERCGL</sequence>
<dbReference type="AlphaFoldDB" id="A0A0F9KFT8"/>